<dbReference type="EMBL" id="ATJV01000047">
    <property type="protein sequence ID" value="EPZ16241.1"/>
    <property type="molecule type" value="Genomic_DNA"/>
</dbReference>
<keyword evidence="2" id="KW-1185">Reference proteome</keyword>
<dbReference type="AlphaFoldDB" id="S9ZNQ1"/>
<proteinExistence type="predicted"/>
<dbReference type="STRING" id="1348657.M622_13515"/>
<gene>
    <name evidence="1" type="ORF">M622_13515</name>
</gene>
<evidence type="ECO:0000313" key="1">
    <source>
        <dbReference type="EMBL" id="EPZ16241.1"/>
    </source>
</evidence>
<reference evidence="1 2" key="1">
    <citation type="submission" date="2013-06" db="EMBL/GenBank/DDBJ databases">
        <title>Draft genome sequence of Thauera terpenica.</title>
        <authorList>
            <person name="Liu B."/>
            <person name="Frostegard A.H."/>
            <person name="Shapleigh J.P."/>
        </authorList>
    </citation>
    <scope>NUCLEOTIDE SEQUENCE [LARGE SCALE GENOMIC DNA]</scope>
    <source>
        <strain evidence="1 2">58Eu</strain>
    </source>
</reference>
<name>S9ZNQ1_9RHOO</name>
<sequence length="97" mass="10377">MLTACAAIRGGVAILGEVGGQELHHVRVAFGKRPADLLQRHVVVFAAVGDVLHVLATGGVEAMKDRIGATVELERRQAPTSAQGEIVTQRSWRWIAV</sequence>
<protein>
    <submittedName>
        <fullName evidence="1">Uncharacterized protein</fullName>
    </submittedName>
</protein>
<organism evidence="1 2">
    <name type="scientific">Thauera terpenica 58Eu</name>
    <dbReference type="NCBI Taxonomy" id="1348657"/>
    <lineage>
        <taxon>Bacteria</taxon>
        <taxon>Pseudomonadati</taxon>
        <taxon>Pseudomonadota</taxon>
        <taxon>Betaproteobacteria</taxon>
        <taxon>Rhodocyclales</taxon>
        <taxon>Zoogloeaceae</taxon>
        <taxon>Thauera</taxon>
    </lineage>
</organism>
<comment type="caution">
    <text evidence="1">The sequence shown here is derived from an EMBL/GenBank/DDBJ whole genome shotgun (WGS) entry which is preliminary data.</text>
</comment>
<evidence type="ECO:0000313" key="2">
    <source>
        <dbReference type="Proteomes" id="UP000015455"/>
    </source>
</evidence>
<dbReference type="Proteomes" id="UP000015455">
    <property type="component" value="Unassembled WGS sequence"/>
</dbReference>
<accession>S9ZNQ1</accession>